<dbReference type="EMBL" id="VANU01000002">
    <property type="protein sequence ID" value="TLP39617.1"/>
    <property type="molecule type" value="Genomic_DNA"/>
</dbReference>
<dbReference type="RefSeq" id="WP_138152199.1">
    <property type="nucleotide sequence ID" value="NZ_VANU01000002.1"/>
</dbReference>
<protein>
    <recommendedName>
        <fullName evidence="2">Prepilin type IV endopeptidase peptidase domain-containing protein</fullName>
    </recommendedName>
</protein>
<dbReference type="GO" id="GO:0004190">
    <property type="term" value="F:aspartic-type endopeptidase activity"/>
    <property type="evidence" value="ECO:0007669"/>
    <property type="project" value="InterPro"/>
</dbReference>
<evidence type="ECO:0000313" key="3">
    <source>
        <dbReference type="EMBL" id="TLP39617.1"/>
    </source>
</evidence>
<reference evidence="3 4" key="1">
    <citation type="submission" date="2019-05" db="EMBL/GenBank/DDBJ databases">
        <title>Arcobacter sp. nov., isolated from sea sediment.</title>
        <authorList>
            <person name="Kim W."/>
        </authorList>
    </citation>
    <scope>NUCLEOTIDE SEQUENCE [LARGE SCALE GENOMIC DNA]</scope>
    <source>
        <strain evidence="3 4">CAU 1517</strain>
    </source>
</reference>
<keyword evidence="4" id="KW-1185">Reference proteome</keyword>
<dbReference type="GO" id="GO:0016020">
    <property type="term" value="C:membrane"/>
    <property type="evidence" value="ECO:0007669"/>
    <property type="project" value="InterPro"/>
</dbReference>
<sequence>MIFYISFYIFSLLLSYTDCTKYKIPNITILTLIIFLIIFGLLENKLNLYSIAISFAILIFFVIILIAMPKAILGGGDIKYIMVVALFLEPMLFPLFLIISGICQTLFLLYFQKIKKRRVAPMAPAIFLAVMISQLIDLMGLYMR</sequence>
<keyword evidence="1" id="KW-0812">Transmembrane</keyword>
<comment type="caution">
    <text evidence="3">The sequence shown here is derived from an EMBL/GenBank/DDBJ whole genome shotgun (WGS) entry which is preliminary data.</text>
</comment>
<dbReference type="OrthoDB" id="5365980at2"/>
<feature type="transmembrane region" description="Helical" evidence="1">
    <location>
        <begin position="80"/>
        <end position="111"/>
    </location>
</feature>
<feature type="domain" description="Prepilin type IV endopeptidase peptidase" evidence="2">
    <location>
        <begin position="6"/>
        <end position="108"/>
    </location>
</feature>
<keyword evidence="1" id="KW-1133">Transmembrane helix</keyword>
<dbReference type="AlphaFoldDB" id="A0A5R8Y2S6"/>
<organism evidence="3 4">
    <name type="scientific">Arcobacter arenosus</name>
    <dbReference type="NCBI Taxonomy" id="2576037"/>
    <lineage>
        <taxon>Bacteria</taxon>
        <taxon>Pseudomonadati</taxon>
        <taxon>Campylobacterota</taxon>
        <taxon>Epsilonproteobacteria</taxon>
        <taxon>Campylobacterales</taxon>
        <taxon>Arcobacteraceae</taxon>
        <taxon>Arcobacter</taxon>
    </lineage>
</organism>
<dbReference type="Gene3D" id="1.20.120.1220">
    <property type="match status" value="1"/>
</dbReference>
<feature type="transmembrane region" description="Helical" evidence="1">
    <location>
        <begin position="49"/>
        <end position="68"/>
    </location>
</feature>
<dbReference type="Proteomes" id="UP000308901">
    <property type="component" value="Unassembled WGS sequence"/>
</dbReference>
<evidence type="ECO:0000313" key="4">
    <source>
        <dbReference type="Proteomes" id="UP000308901"/>
    </source>
</evidence>
<evidence type="ECO:0000256" key="1">
    <source>
        <dbReference type="SAM" id="Phobius"/>
    </source>
</evidence>
<dbReference type="InterPro" id="IPR000045">
    <property type="entry name" value="Prepilin_IV_endopep_pep"/>
</dbReference>
<feature type="transmembrane region" description="Helical" evidence="1">
    <location>
        <begin position="27"/>
        <end position="42"/>
    </location>
</feature>
<proteinExistence type="predicted"/>
<evidence type="ECO:0000259" key="2">
    <source>
        <dbReference type="Pfam" id="PF01478"/>
    </source>
</evidence>
<feature type="transmembrane region" description="Helical" evidence="1">
    <location>
        <begin position="123"/>
        <end position="143"/>
    </location>
</feature>
<keyword evidence="1" id="KW-0472">Membrane</keyword>
<accession>A0A5R8Y2S6</accession>
<gene>
    <name evidence="3" type="ORF">FDK22_07040</name>
</gene>
<name>A0A5R8Y2S6_9BACT</name>
<dbReference type="Pfam" id="PF01478">
    <property type="entry name" value="Peptidase_A24"/>
    <property type="match status" value="1"/>
</dbReference>